<evidence type="ECO:0000313" key="1">
    <source>
        <dbReference type="EMBL" id="MBF1129396.1"/>
    </source>
</evidence>
<dbReference type="Proteomes" id="UP000757890">
    <property type="component" value="Unassembled WGS sequence"/>
</dbReference>
<dbReference type="EMBL" id="JABZMK010000022">
    <property type="protein sequence ID" value="MBF1129396.1"/>
    <property type="molecule type" value="Genomic_DNA"/>
</dbReference>
<dbReference type="AlphaFoldDB" id="A0A6L6TSM2"/>
<gene>
    <name evidence="1" type="ORF">HXL70_05045</name>
</gene>
<protein>
    <submittedName>
        <fullName evidence="1">Uncharacterized protein</fullName>
    </submittedName>
</protein>
<evidence type="ECO:0000313" key="2">
    <source>
        <dbReference type="Proteomes" id="UP000757890"/>
    </source>
</evidence>
<dbReference type="RefSeq" id="WP_007069751.1">
    <property type="nucleotide sequence ID" value="NZ_CAKVSM010000045.1"/>
</dbReference>
<reference evidence="1" key="1">
    <citation type="submission" date="2020-04" db="EMBL/GenBank/DDBJ databases">
        <title>Deep metagenomics examines the oral microbiome during advanced dental caries in children, revealing novel taxa and co-occurrences with host molecules.</title>
        <authorList>
            <person name="Baker J.L."/>
            <person name="Morton J.T."/>
            <person name="Dinis M."/>
            <person name="Alvarez R."/>
            <person name="Tran N.C."/>
            <person name="Knight R."/>
            <person name="Edlund A."/>
        </authorList>
    </citation>
    <scope>NUCLEOTIDE SEQUENCE</scope>
    <source>
        <strain evidence="1">JCVI_32_bin.14</strain>
    </source>
</reference>
<accession>A0A6L6TSM2</accession>
<name>A0A6L6TSM2_9FIRM</name>
<comment type="caution">
    <text evidence="1">The sequence shown here is derived from an EMBL/GenBank/DDBJ whole genome shotgun (WGS) entry which is preliminary data.</text>
</comment>
<sequence length="268" mass="30325">MSIAFILRMISNTISGKGGHPQSINEEIERAKKRAAKRIYRAKVRAEDELGELDRVRITLMAGDMKKFTKEFSEIKNIDFHDCDTLTGLEHFNKERRNWRELEALSSKAMGLMNLSGGMDAIGFGAGVIDQYAVVPELDVLPSESEGDVDALKEMSGRLQKFQQQVKKLCCRMQDVRREARQAQDALLDLSDYLTDGIKDIRDIRSESGNDWKNYSESQKIIIGRTTQVAHLISVLSEVRFLTDEADLRGEIREALEATEELLDELGV</sequence>
<organism evidence="1 2">
    <name type="scientific">Dialister invisus</name>
    <dbReference type="NCBI Taxonomy" id="218538"/>
    <lineage>
        <taxon>Bacteria</taxon>
        <taxon>Bacillati</taxon>
        <taxon>Bacillota</taxon>
        <taxon>Negativicutes</taxon>
        <taxon>Veillonellales</taxon>
        <taxon>Veillonellaceae</taxon>
        <taxon>Dialister</taxon>
    </lineage>
</organism>
<dbReference type="GeneID" id="78277491"/>
<proteinExistence type="predicted"/>